<dbReference type="InterPro" id="IPR000620">
    <property type="entry name" value="EamA_dom"/>
</dbReference>
<comment type="subcellular location">
    <subcellularLocation>
        <location evidence="1">Membrane</location>
        <topology evidence="1">Multi-pass membrane protein</topology>
    </subcellularLocation>
</comment>
<dbReference type="SUPFAM" id="SSF103481">
    <property type="entry name" value="Multidrug resistance efflux transporter EmrE"/>
    <property type="match status" value="2"/>
</dbReference>
<dbReference type="Proteomes" id="UP000186406">
    <property type="component" value="Unassembled WGS sequence"/>
</dbReference>
<feature type="domain" description="EamA" evidence="6">
    <location>
        <begin position="163"/>
        <end position="296"/>
    </location>
</feature>
<evidence type="ECO:0000256" key="4">
    <source>
        <dbReference type="ARBA" id="ARBA00023136"/>
    </source>
</evidence>
<dbReference type="Pfam" id="PF00892">
    <property type="entry name" value="EamA"/>
    <property type="match status" value="2"/>
</dbReference>
<dbReference type="InterPro" id="IPR050638">
    <property type="entry name" value="AA-Vitamin_Transporters"/>
</dbReference>
<evidence type="ECO:0000256" key="3">
    <source>
        <dbReference type="ARBA" id="ARBA00022989"/>
    </source>
</evidence>
<dbReference type="GO" id="GO:0016020">
    <property type="term" value="C:membrane"/>
    <property type="evidence" value="ECO:0007669"/>
    <property type="project" value="UniProtKB-SubCell"/>
</dbReference>
<feature type="transmembrane region" description="Helical" evidence="5">
    <location>
        <begin position="282"/>
        <end position="302"/>
    </location>
</feature>
<evidence type="ECO:0000256" key="1">
    <source>
        <dbReference type="ARBA" id="ARBA00004141"/>
    </source>
</evidence>
<dbReference type="RefSeq" id="WP_073629863.1">
    <property type="nucleotide sequence ID" value="NZ_FRXO01000005.1"/>
</dbReference>
<feature type="transmembrane region" description="Helical" evidence="5">
    <location>
        <begin position="256"/>
        <end position="276"/>
    </location>
</feature>
<evidence type="ECO:0000313" key="7">
    <source>
        <dbReference type="EMBL" id="SHO66254.1"/>
    </source>
</evidence>
<gene>
    <name evidence="7" type="ORF">SAMN02745172_02909</name>
</gene>
<proteinExistence type="predicted"/>
<feature type="transmembrane region" description="Helical" evidence="5">
    <location>
        <begin position="16"/>
        <end position="36"/>
    </location>
</feature>
<feature type="transmembrane region" description="Helical" evidence="5">
    <location>
        <begin position="160"/>
        <end position="179"/>
    </location>
</feature>
<dbReference type="PANTHER" id="PTHR32322:SF9">
    <property type="entry name" value="AMINO-ACID METABOLITE EFFLUX PUMP-RELATED"/>
    <property type="match status" value="1"/>
</dbReference>
<sequence>MPGNAPPRRTMTPLEWGMLLILSVVWGGSFFFNRVAVQELPVFTVVVSRVALAAIILTVILRLRGERLPTSGRVWAAFFGMGFLNNAVPFLLIVWGQQFIASGVASILNASTPLFTVLFAHFLTTDEKLSGGRLAGVLIGFAGVAVMIGPDAFRALGGNLAAQLACLGAAVSYAFAGIFGRRFRAMGVTPITTAAGQVIASSTMLLPVMLVVDRPWTLPLPSVAALGALVALAAVSTAFAYVLFFRILSTAGATNIVLVTFLVPVSAILLGVAFLGERLRPEHLAGMALIGAGLAAIDGRLWRRLNPRAARDG</sequence>
<dbReference type="EMBL" id="FRXO01000005">
    <property type="protein sequence ID" value="SHO66254.1"/>
    <property type="molecule type" value="Genomic_DNA"/>
</dbReference>
<feature type="transmembrane region" description="Helical" evidence="5">
    <location>
        <begin position="191"/>
        <end position="212"/>
    </location>
</feature>
<keyword evidence="4 5" id="KW-0472">Membrane</keyword>
<organism evidence="7 8">
    <name type="scientific">Pseudoxanthobacter soli DSM 19599</name>
    <dbReference type="NCBI Taxonomy" id="1123029"/>
    <lineage>
        <taxon>Bacteria</taxon>
        <taxon>Pseudomonadati</taxon>
        <taxon>Pseudomonadota</taxon>
        <taxon>Alphaproteobacteria</taxon>
        <taxon>Hyphomicrobiales</taxon>
        <taxon>Segnochrobactraceae</taxon>
        <taxon>Pseudoxanthobacter</taxon>
    </lineage>
</organism>
<dbReference type="STRING" id="1123029.SAMN02745172_02909"/>
<feature type="transmembrane region" description="Helical" evidence="5">
    <location>
        <begin position="42"/>
        <end position="63"/>
    </location>
</feature>
<protein>
    <submittedName>
        <fullName evidence="7">Permease of the drug/metabolite transporter (DMT) superfamily</fullName>
    </submittedName>
</protein>
<dbReference type="AlphaFoldDB" id="A0A1M7ZMW9"/>
<keyword evidence="2 5" id="KW-0812">Transmembrane</keyword>
<feature type="transmembrane region" description="Helical" evidence="5">
    <location>
        <begin position="224"/>
        <end position="244"/>
    </location>
</feature>
<keyword evidence="8" id="KW-1185">Reference proteome</keyword>
<name>A0A1M7ZMW9_9HYPH</name>
<feature type="transmembrane region" description="Helical" evidence="5">
    <location>
        <begin position="100"/>
        <end position="123"/>
    </location>
</feature>
<feature type="domain" description="EamA" evidence="6">
    <location>
        <begin position="18"/>
        <end position="148"/>
    </location>
</feature>
<evidence type="ECO:0000256" key="5">
    <source>
        <dbReference type="SAM" id="Phobius"/>
    </source>
</evidence>
<keyword evidence="3 5" id="KW-1133">Transmembrane helix</keyword>
<reference evidence="7 8" key="1">
    <citation type="submission" date="2016-12" db="EMBL/GenBank/DDBJ databases">
        <authorList>
            <person name="Song W.-J."/>
            <person name="Kurnit D.M."/>
        </authorList>
    </citation>
    <scope>NUCLEOTIDE SEQUENCE [LARGE SCALE GENOMIC DNA]</scope>
    <source>
        <strain evidence="7 8">DSM 19599</strain>
    </source>
</reference>
<accession>A0A1M7ZMW9</accession>
<evidence type="ECO:0000259" key="6">
    <source>
        <dbReference type="Pfam" id="PF00892"/>
    </source>
</evidence>
<feature type="transmembrane region" description="Helical" evidence="5">
    <location>
        <begin position="130"/>
        <end position="148"/>
    </location>
</feature>
<feature type="transmembrane region" description="Helical" evidence="5">
    <location>
        <begin position="75"/>
        <end position="94"/>
    </location>
</feature>
<dbReference type="InterPro" id="IPR037185">
    <property type="entry name" value="EmrE-like"/>
</dbReference>
<evidence type="ECO:0000313" key="8">
    <source>
        <dbReference type="Proteomes" id="UP000186406"/>
    </source>
</evidence>
<dbReference type="PANTHER" id="PTHR32322">
    <property type="entry name" value="INNER MEMBRANE TRANSPORTER"/>
    <property type="match status" value="1"/>
</dbReference>
<evidence type="ECO:0000256" key="2">
    <source>
        <dbReference type="ARBA" id="ARBA00022692"/>
    </source>
</evidence>